<feature type="non-terminal residue" evidence="2">
    <location>
        <position position="178"/>
    </location>
</feature>
<protein>
    <submittedName>
        <fullName evidence="2">Uncharacterized protein</fullName>
    </submittedName>
</protein>
<organism evidence="2">
    <name type="scientific">Edafosvirus sp</name>
    <dbReference type="NCBI Taxonomy" id="2487765"/>
    <lineage>
        <taxon>Viruses</taxon>
        <taxon>Varidnaviria</taxon>
        <taxon>Bamfordvirae</taxon>
        <taxon>Nucleocytoviricota</taxon>
        <taxon>Megaviricetes</taxon>
        <taxon>Imitervirales</taxon>
        <taxon>Mimiviridae</taxon>
        <taxon>Klosneuvirinae</taxon>
    </lineage>
</organism>
<gene>
    <name evidence="2" type="ORF">Edafosvirus15_1</name>
</gene>
<sequence>MVEYKCDNCGQKCASKAGYMSHMKRKTPCVPKNKKQTPEVSKKSEKAEKAEKIIEAPDEISETSDDVLPTLPVNTTPNLTTTINGKPVITYPMPEKSNDPSSEKEYSNMINDYIYNKMIYKCFHNTDNLVAYSSLDNKDPTKNSICITDMMGACDLIYDKEKWMLMPHQDGLLFVFYK</sequence>
<dbReference type="EMBL" id="MK072080">
    <property type="protein sequence ID" value="AYV78480.1"/>
    <property type="molecule type" value="Genomic_DNA"/>
</dbReference>
<proteinExistence type="predicted"/>
<accession>A0A3G4ZU98</accession>
<feature type="region of interest" description="Disordered" evidence="1">
    <location>
        <begin position="24"/>
        <end position="51"/>
    </location>
</feature>
<feature type="compositionally biased region" description="Basic residues" evidence="1">
    <location>
        <begin position="24"/>
        <end position="35"/>
    </location>
</feature>
<feature type="compositionally biased region" description="Basic and acidic residues" evidence="1">
    <location>
        <begin position="36"/>
        <end position="51"/>
    </location>
</feature>
<evidence type="ECO:0000313" key="2">
    <source>
        <dbReference type="EMBL" id="AYV78480.1"/>
    </source>
</evidence>
<evidence type="ECO:0000256" key="1">
    <source>
        <dbReference type="SAM" id="MobiDB-lite"/>
    </source>
</evidence>
<reference evidence="2" key="1">
    <citation type="submission" date="2018-10" db="EMBL/GenBank/DDBJ databases">
        <title>Hidden diversity of soil giant viruses.</title>
        <authorList>
            <person name="Schulz F."/>
            <person name="Alteio L."/>
            <person name="Goudeau D."/>
            <person name="Ryan E.M."/>
            <person name="Malmstrom R.R."/>
            <person name="Blanchard J."/>
            <person name="Woyke T."/>
        </authorList>
    </citation>
    <scope>NUCLEOTIDE SEQUENCE</scope>
    <source>
        <strain evidence="2">EDV1</strain>
    </source>
</reference>
<name>A0A3G4ZU98_9VIRU</name>